<evidence type="ECO:0000313" key="2">
    <source>
        <dbReference type="Proteomes" id="UP000323733"/>
    </source>
</evidence>
<name>A0A1I7AWW0_METTE</name>
<reference evidence="1 2" key="1">
    <citation type="submission" date="2016-10" db="EMBL/GenBank/DDBJ databases">
        <authorList>
            <person name="Varghese N."/>
            <person name="Submissions S."/>
        </authorList>
    </citation>
    <scope>NUCLEOTIDE SEQUENCE [LARGE SCALE GENOMIC DNA]</scope>
    <source>
        <strain evidence="1 2">DSM 11855</strain>
    </source>
</reference>
<protein>
    <submittedName>
        <fullName evidence="1">Uncharacterized protein</fullName>
    </submittedName>
</protein>
<sequence length="55" mass="6229">MSPGIDDIDVKGIGIFSKMKKPENNGGRPCCRNGIFKYEILPCRSFPENKLRETK</sequence>
<accession>A0A1I7AWW0</accession>
<dbReference type="Proteomes" id="UP000323733">
    <property type="component" value="Unassembled WGS sequence"/>
</dbReference>
<keyword evidence="2" id="KW-1185">Reference proteome</keyword>
<dbReference type="AlphaFoldDB" id="A0A1I7AWW0"/>
<dbReference type="EMBL" id="FPAO01000011">
    <property type="protein sequence ID" value="SFT79381.1"/>
    <property type="molecule type" value="Genomic_DNA"/>
</dbReference>
<evidence type="ECO:0000313" key="1">
    <source>
        <dbReference type="EMBL" id="SFT79381.1"/>
    </source>
</evidence>
<organism evidence="1 2">
    <name type="scientific">Methanosarcina thermophila</name>
    <dbReference type="NCBI Taxonomy" id="2210"/>
    <lineage>
        <taxon>Archaea</taxon>
        <taxon>Methanobacteriati</taxon>
        <taxon>Methanobacteriota</taxon>
        <taxon>Stenosarchaea group</taxon>
        <taxon>Methanomicrobia</taxon>
        <taxon>Methanosarcinales</taxon>
        <taxon>Methanosarcinaceae</taxon>
        <taxon>Methanosarcina</taxon>
    </lineage>
</organism>
<proteinExistence type="predicted"/>
<gene>
    <name evidence="1" type="ORF">SAMN02910340_02399</name>
</gene>